<dbReference type="AlphaFoldDB" id="A0A4S4EIB3"/>
<dbReference type="PANTHER" id="PTHR34461">
    <property type="entry name" value="EXPRESSED PROTEIN"/>
    <property type="match status" value="1"/>
</dbReference>
<feature type="region of interest" description="Disordered" evidence="1">
    <location>
        <begin position="230"/>
        <end position="268"/>
    </location>
</feature>
<protein>
    <submittedName>
        <fullName evidence="2">Uncharacterized protein</fullName>
    </submittedName>
</protein>
<feature type="region of interest" description="Disordered" evidence="1">
    <location>
        <begin position="35"/>
        <end position="76"/>
    </location>
</feature>
<sequence>MEAKLRTKNQNQYSLSKPFTGIFTRSKAQIYVHRTRSGQARSDAIRKRHHHLDLHSSQSTPRKRRAQSEQHEASDIDNISQISIKDLRARRVFSPAAIVNNECCSNGSFGDLKDSNISDSDSGEIKLSQMKAQVEKFDLGFCGKPNLQSVIDHGCADRGDADGAFLGGVEPVEDGWKDKFEEGFSCRANDLDAANPNFLEIRGEGGVCDVEQRSDDGKVENLTEECIQMTPPDAGMSSEPNLNENTGNGDRNGDISKGTACGNDSIDQRNHSISKNKLVLYSHTQPKVFKTPSSFSYRRLLPFLTDIAKVDPCVSKIEESGLGVSCKDQRLNGAKPKFSSIMGNCCSPKDENGGAYSDRRKPSENGEIKNLDTELSCKAQNWDHPHMSEAEGNTQLHNVDQRSNEDGNFPNGVDELIEDIQMTPPDVDIFSKPEVNDNRGNNEDIDLHTEDHILGKVMKGSFSRNDIIACEGYCKNVNRKNDCNLKSNLILNPRSRLKVFKTPSSFSYRRLLPFLMDIRNNDSYNSSDASKCTQSPKAENVSEEKIHLPASASHCQGVPMEISKTDYSPTVHHTGDSKLNPPAAILMSNNDSSNNELILTSAENIIEPWLPFDTQKECKLQVELVISDKPISSEPAPDGVCSDLETASPAMSVCSSVSRQTLHGDGAVEFSHCVSIASQEDCTTLPREHSKDTKSNKAVSLDENSSQLEAFIPTEVPVDGLTKGILRRNPRGCRGLCNCLNCASFRLHADRAFEFSRNQMQDAEEIAFNLITEVSYLRNMLEKSAVDAHDHAIAHINQVKEACTKAFKVEELAKCRLNQMNDDLSFHCRSTLLQRPRVKFADYVEEIVIPNGRRRLAKQTVEKNKKEDGRS</sequence>
<evidence type="ECO:0000313" key="2">
    <source>
        <dbReference type="EMBL" id="THG15616.1"/>
    </source>
</evidence>
<dbReference type="EMBL" id="SDRB02004622">
    <property type="protein sequence ID" value="THG15616.1"/>
    <property type="molecule type" value="Genomic_DNA"/>
</dbReference>
<dbReference type="PANTHER" id="PTHR34461:SF4">
    <property type="entry name" value="OS01G0101800 PROTEIN"/>
    <property type="match status" value="1"/>
</dbReference>
<accession>A0A4S4EIB3</accession>
<evidence type="ECO:0000313" key="3">
    <source>
        <dbReference type="Proteomes" id="UP000306102"/>
    </source>
</evidence>
<evidence type="ECO:0000256" key="1">
    <source>
        <dbReference type="SAM" id="MobiDB-lite"/>
    </source>
</evidence>
<dbReference type="Proteomes" id="UP000306102">
    <property type="component" value="Unassembled WGS sequence"/>
</dbReference>
<name>A0A4S4EIB3_CAMSN</name>
<comment type="caution">
    <text evidence="2">The sequence shown here is derived from an EMBL/GenBank/DDBJ whole genome shotgun (WGS) entry which is preliminary data.</text>
</comment>
<organism evidence="2 3">
    <name type="scientific">Camellia sinensis var. sinensis</name>
    <name type="common">China tea</name>
    <dbReference type="NCBI Taxonomy" id="542762"/>
    <lineage>
        <taxon>Eukaryota</taxon>
        <taxon>Viridiplantae</taxon>
        <taxon>Streptophyta</taxon>
        <taxon>Embryophyta</taxon>
        <taxon>Tracheophyta</taxon>
        <taxon>Spermatophyta</taxon>
        <taxon>Magnoliopsida</taxon>
        <taxon>eudicotyledons</taxon>
        <taxon>Gunneridae</taxon>
        <taxon>Pentapetalae</taxon>
        <taxon>asterids</taxon>
        <taxon>Ericales</taxon>
        <taxon>Theaceae</taxon>
        <taxon>Camellia</taxon>
    </lineage>
</organism>
<feature type="compositionally biased region" description="Polar residues" evidence="1">
    <location>
        <begin position="238"/>
        <end position="249"/>
    </location>
</feature>
<proteinExistence type="predicted"/>
<feature type="region of interest" description="Disordered" evidence="1">
    <location>
        <begin position="349"/>
        <end position="368"/>
    </location>
</feature>
<gene>
    <name evidence="2" type="ORF">TEA_017651</name>
</gene>
<keyword evidence="3" id="KW-1185">Reference proteome</keyword>
<reference evidence="2 3" key="1">
    <citation type="journal article" date="2018" name="Proc. Natl. Acad. Sci. U.S.A.">
        <title>Draft genome sequence of Camellia sinensis var. sinensis provides insights into the evolution of the tea genome and tea quality.</title>
        <authorList>
            <person name="Wei C."/>
            <person name="Yang H."/>
            <person name="Wang S."/>
            <person name="Zhao J."/>
            <person name="Liu C."/>
            <person name="Gao L."/>
            <person name="Xia E."/>
            <person name="Lu Y."/>
            <person name="Tai Y."/>
            <person name="She G."/>
            <person name="Sun J."/>
            <person name="Cao H."/>
            <person name="Tong W."/>
            <person name="Gao Q."/>
            <person name="Li Y."/>
            <person name="Deng W."/>
            <person name="Jiang X."/>
            <person name="Wang W."/>
            <person name="Chen Q."/>
            <person name="Zhang S."/>
            <person name="Li H."/>
            <person name="Wu J."/>
            <person name="Wang P."/>
            <person name="Li P."/>
            <person name="Shi C."/>
            <person name="Zheng F."/>
            <person name="Jian J."/>
            <person name="Huang B."/>
            <person name="Shan D."/>
            <person name="Shi M."/>
            <person name="Fang C."/>
            <person name="Yue Y."/>
            <person name="Li F."/>
            <person name="Li D."/>
            <person name="Wei S."/>
            <person name="Han B."/>
            <person name="Jiang C."/>
            <person name="Yin Y."/>
            <person name="Xia T."/>
            <person name="Zhang Z."/>
            <person name="Bennetzen J.L."/>
            <person name="Zhao S."/>
            <person name="Wan X."/>
        </authorList>
    </citation>
    <scope>NUCLEOTIDE SEQUENCE [LARGE SCALE GENOMIC DNA]</scope>
    <source>
        <strain evidence="3">cv. Shuchazao</strain>
        <tissue evidence="2">Leaf</tissue>
    </source>
</reference>